<dbReference type="SUPFAM" id="SSF52980">
    <property type="entry name" value="Restriction endonuclease-like"/>
    <property type="match status" value="1"/>
</dbReference>
<dbReference type="eggNOG" id="COG4636">
    <property type="taxonomic scope" value="Bacteria"/>
</dbReference>
<evidence type="ECO:0000259" key="1">
    <source>
        <dbReference type="Pfam" id="PF05685"/>
    </source>
</evidence>
<dbReference type="RefSeq" id="WP_014436603.1">
    <property type="nucleotide sequence ID" value="NC_017080.1"/>
</dbReference>
<sequence length="78" mass="8408">METLSPGDGAAEVAEKVAWWLATGTPEVWSVDPANRTLTRHLPDRTSRTFTREEGVEAAPVFPGLRVELAGLFAFPAG</sequence>
<dbReference type="InterPro" id="IPR012296">
    <property type="entry name" value="Nuclease_put_TT1808"/>
</dbReference>
<evidence type="ECO:0000313" key="2">
    <source>
        <dbReference type="EMBL" id="BAM03384.1"/>
    </source>
</evidence>
<dbReference type="InterPro" id="IPR008538">
    <property type="entry name" value="Uma2"/>
</dbReference>
<dbReference type="Pfam" id="PF05685">
    <property type="entry name" value="Uma2"/>
    <property type="match status" value="1"/>
</dbReference>
<reference evidence="2 3" key="1">
    <citation type="submission" date="2012-02" db="EMBL/GenBank/DDBJ databases">
        <title>Complete genome sequence of Phycisphaera mikurensis NBRC 102666.</title>
        <authorList>
            <person name="Ankai A."/>
            <person name="Hosoyama A."/>
            <person name="Terui Y."/>
            <person name="Sekine M."/>
            <person name="Fukai R."/>
            <person name="Kato Y."/>
            <person name="Nakamura S."/>
            <person name="Yamada-Narita S."/>
            <person name="Kawakoshi A."/>
            <person name="Fukunaga Y."/>
            <person name="Yamazaki S."/>
            <person name="Fujita N."/>
        </authorList>
    </citation>
    <scope>NUCLEOTIDE SEQUENCE [LARGE SCALE GENOMIC DNA]</scope>
    <source>
        <strain evidence="3">NBRC 102666 / KCTC 22515 / FYK2301M01</strain>
    </source>
</reference>
<dbReference type="AlphaFoldDB" id="I0IDP6"/>
<dbReference type="HOGENOM" id="CLU_2618962_0_0_0"/>
<dbReference type="Proteomes" id="UP000007881">
    <property type="component" value="Chromosome"/>
</dbReference>
<proteinExistence type="predicted"/>
<feature type="domain" description="Putative restriction endonuclease" evidence="1">
    <location>
        <begin position="2"/>
        <end position="68"/>
    </location>
</feature>
<dbReference type="InterPro" id="IPR011335">
    <property type="entry name" value="Restrct_endonuc-II-like"/>
</dbReference>
<gene>
    <name evidence="2" type="ordered locus">PSMK_12250</name>
</gene>
<dbReference type="EMBL" id="AP012338">
    <property type="protein sequence ID" value="BAM03384.1"/>
    <property type="molecule type" value="Genomic_DNA"/>
</dbReference>
<keyword evidence="3" id="KW-1185">Reference proteome</keyword>
<protein>
    <recommendedName>
        <fullName evidence="1">Putative restriction endonuclease domain-containing protein</fullName>
    </recommendedName>
</protein>
<evidence type="ECO:0000313" key="3">
    <source>
        <dbReference type="Proteomes" id="UP000007881"/>
    </source>
</evidence>
<accession>I0IDP6</accession>
<dbReference type="STRING" id="1142394.PSMK_12250"/>
<organism evidence="2 3">
    <name type="scientific">Phycisphaera mikurensis (strain NBRC 102666 / KCTC 22515 / FYK2301M01)</name>
    <dbReference type="NCBI Taxonomy" id="1142394"/>
    <lineage>
        <taxon>Bacteria</taxon>
        <taxon>Pseudomonadati</taxon>
        <taxon>Planctomycetota</taxon>
        <taxon>Phycisphaerae</taxon>
        <taxon>Phycisphaerales</taxon>
        <taxon>Phycisphaeraceae</taxon>
        <taxon>Phycisphaera</taxon>
    </lineage>
</organism>
<dbReference type="KEGG" id="phm:PSMK_12250"/>
<dbReference type="Gene3D" id="3.90.1570.10">
    <property type="entry name" value="tt1808, chain A"/>
    <property type="match status" value="1"/>
</dbReference>
<name>I0IDP6_PHYMF</name>